<evidence type="ECO:0008006" key="3">
    <source>
        <dbReference type="Google" id="ProtNLM"/>
    </source>
</evidence>
<comment type="caution">
    <text evidence="1">The sequence shown here is derived from an EMBL/GenBank/DDBJ whole genome shotgun (WGS) entry which is preliminary data.</text>
</comment>
<name>A0A316TS56_9BACT</name>
<gene>
    <name evidence="1" type="ORF">DDZ15_05320</name>
</gene>
<sequence>MPEHILISLKKRLYLTFFLHLLLLGGNASYAQIDNPEGGLTTVPDELIWAQTLSGSHFNEFWNYQFYFDNGMKAHILFSVANFGSLKDPVSGVRFSILYPDGSTYHVSREYPLHMLIQDRETHMFRPRLERELYFVGKLPDEHKIVIDTPKDGISYQIELTFTNIARGYKWADGMFDIHNEEIGIVTHIPYAEVSGFISVDGDRRQVDGTGYMDHTFQNQTTTRLMNSGYRFVNHTDSRNWDLLYFLLPADNRGRSTAGYRLKSENGRVSVQGIEAIQETHDSEAFGKSIPRIMELELENGGSLRLYRTEDEERFSVLSELNWLARRAAKSFLGGEVIDFRGDATLQEPSNRPKQGHYNYFFVE</sequence>
<dbReference type="EMBL" id="QGGB01000004">
    <property type="protein sequence ID" value="PWN07220.1"/>
    <property type="molecule type" value="Genomic_DNA"/>
</dbReference>
<dbReference type="AlphaFoldDB" id="A0A316TS56"/>
<dbReference type="OrthoDB" id="9802926at2"/>
<evidence type="ECO:0000313" key="1">
    <source>
        <dbReference type="EMBL" id="PWN07220.1"/>
    </source>
</evidence>
<protein>
    <recommendedName>
        <fullName evidence="3">Hydroxyneurosporene synthase (CrtC)</fullName>
    </recommendedName>
</protein>
<proteinExistence type="predicted"/>
<reference evidence="1 2" key="1">
    <citation type="submission" date="2018-05" db="EMBL/GenBank/DDBJ databases">
        <title>Rhodohalobacter halophilus gen. nov., sp. nov., a moderately halophilic member of the family Balneolaceae.</title>
        <authorList>
            <person name="Liu Z.-W."/>
        </authorList>
    </citation>
    <scope>NUCLEOTIDE SEQUENCE [LARGE SCALE GENOMIC DNA]</scope>
    <source>
        <strain evidence="1 2">8A47</strain>
    </source>
</reference>
<keyword evidence="2" id="KW-1185">Reference proteome</keyword>
<dbReference type="RefSeq" id="WP_109645872.1">
    <property type="nucleotide sequence ID" value="NZ_QGGB01000004.1"/>
</dbReference>
<accession>A0A316TS56</accession>
<evidence type="ECO:0000313" key="2">
    <source>
        <dbReference type="Proteomes" id="UP000245533"/>
    </source>
</evidence>
<dbReference type="Proteomes" id="UP000245533">
    <property type="component" value="Unassembled WGS sequence"/>
</dbReference>
<organism evidence="1 2">
    <name type="scientific">Rhodohalobacter mucosus</name>
    <dbReference type="NCBI Taxonomy" id="2079485"/>
    <lineage>
        <taxon>Bacteria</taxon>
        <taxon>Pseudomonadati</taxon>
        <taxon>Balneolota</taxon>
        <taxon>Balneolia</taxon>
        <taxon>Balneolales</taxon>
        <taxon>Balneolaceae</taxon>
        <taxon>Rhodohalobacter</taxon>
    </lineage>
</organism>
<dbReference type="SUPFAM" id="SSF159245">
    <property type="entry name" value="AttH-like"/>
    <property type="match status" value="1"/>
</dbReference>